<evidence type="ECO:0000256" key="7">
    <source>
        <dbReference type="ARBA" id="ARBA00022786"/>
    </source>
</evidence>
<accession>C5LT41</accession>
<dbReference type="PROSITE" id="PS50089">
    <property type="entry name" value="ZF_RING_2"/>
    <property type="match status" value="1"/>
</dbReference>
<keyword evidence="4" id="KW-0808">Transferase</keyword>
<reference evidence="17 18" key="1">
    <citation type="submission" date="2008-07" db="EMBL/GenBank/DDBJ databases">
        <authorList>
            <person name="El-Sayed N."/>
            <person name="Caler E."/>
            <person name="Inman J."/>
            <person name="Amedeo P."/>
            <person name="Hass B."/>
            <person name="Wortman J."/>
        </authorList>
    </citation>
    <scope>NUCLEOTIDE SEQUENCE [LARGE SCALE GENOMIC DNA]</scope>
    <source>
        <strain evidence="18">ATCC 50983 / TXsc</strain>
    </source>
</reference>
<evidence type="ECO:0000313" key="18">
    <source>
        <dbReference type="Proteomes" id="UP000007800"/>
    </source>
</evidence>
<dbReference type="InterPro" id="IPR040909">
    <property type="entry name" value="CHFR_Znf-CRD"/>
</dbReference>
<dbReference type="InterPro" id="IPR052256">
    <property type="entry name" value="E3_ubiquitin-ligase_CHFR"/>
</dbReference>
<protein>
    <recommendedName>
        <fullName evidence="3">E3 ubiquitin-protein ligase CHFR</fullName>
    </recommendedName>
    <alternativeName>
        <fullName evidence="12">Checkpoint with forkhead and RING finger domains protein</fullName>
    </alternativeName>
    <alternativeName>
        <fullName evidence="11">RING-type E3 ubiquitin transferase CHFR</fullName>
    </alternativeName>
</protein>
<organism evidence="18">
    <name type="scientific">Perkinsus marinus (strain ATCC 50983 / TXsc)</name>
    <dbReference type="NCBI Taxonomy" id="423536"/>
    <lineage>
        <taxon>Eukaryota</taxon>
        <taxon>Sar</taxon>
        <taxon>Alveolata</taxon>
        <taxon>Perkinsozoa</taxon>
        <taxon>Perkinsea</taxon>
        <taxon>Perkinsida</taxon>
        <taxon>Perkinsidae</taxon>
        <taxon>Perkinsus</taxon>
    </lineage>
</organism>
<feature type="domain" description="FHA" evidence="15">
    <location>
        <begin position="323"/>
        <end position="384"/>
    </location>
</feature>
<sequence>MTEALNRAKSARQKLVYELEECKVACLSLKQDISAERSRAAALRKTIKNVRTELRKALDQRGWLLDRKHRIAEECRDLERQVGEMVGRRGALMAELGRDREDVRLLKQALATAKAEKIELGRLVSAAKTEARRWANGIIHQVKEAQSDSEIRLTDMAVGGLTARVGEGEAEDNPPPEATRGVWSAQEHWRQEERERIPHKSEDIIRREQPSTRPLVKPWANTAMPTSSSSSSSCITIPMSFEGVVSVGFHSPLKKVLDTFSLFYGMIGPGGSAPSSSSSSALQPPGDPINGGNSDGRAAVGRRLKSLCPHILPDIEFPSETCVRVGRGPPKRGDNVKVVNINVPQVSKFHFELSLGAPLPGQSVAGWIVSNRSRGGTYVGRTLQTCRKVGRSGVSCIADSEMIFLFPPNRGPILGYQLILGDASAPSTQPARQPTTPQLSGQKRRRDSSSSELPGEEEIAEELRCAICQDLMYRPVMVLDCLHNFCSSCLSQWLQRHTDCPQCRSRVRSVKPNRTVVNLTEKLVEGDKIRDRRSDQDKRQSDDSDTLLKNDYDLSKVNRGFLLAAHGSATSAGTVGRSDISYTDYDSYDEYEDEYSSPDDDVGLGLAMAFGMFQQVPCSVCGYCHSFDPVPGSRCVRNALHVSCNTCQNVVPDRPDLHVRCAICTKAFCTPATTRPCLAAARRALVEPLPSSPARLWNSDPNLRKLKDLDTSGGYVTLFRALGDNSFEATALEEHLRGVHKHIGDVTREVLGRDQNAKFKFEVDGAAKEIQVRNFYNDHYVCSKCGYEAVKQCIFQYRKALSDDQLPQRCRGRENCWYGMACRTQKHNMNHAARLNHICDRTRF</sequence>
<dbReference type="Gene3D" id="3.30.40.10">
    <property type="entry name" value="Zinc/RING finger domain, C3HC4 (zinc finger)"/>
    <property type="match status" value="1"/>
</dbReference>
<dbReference type="OrthoDB" id="1305878at2759"/>
<dbReference type="PANTHER" id="PTHR16079:SF4">
    <property type="entry name" value="E3 UBIQUITIN-PROTEIN LIGASE CHFR"/>
    <property type="match status" value="1"/>
</dbReference>
<comment type="similarity">
    <text evidence="2">Belongs to the CHFR family.</text>
</comment>
<evidence type="ECO:0000256" key="9">
    <source>
        <dbReference type="ARBA" id="ARBA00023242"/>
    </source>
</evidence>
<keyword evidence="8" id="KW-0862">Zinc</keyword>
<dbReference type="RefSeq" id="XP_002767291.1">
    <property type="nucleotide sequence ID" value="XM_002767245.1"/>
</dbReference>
<dbReference type="GO" id="GO:0016567">
    <property type="term" value="P:protein ubiquitination"/>
    <property type="evidence" value="ECO:0007669"/>
    <property type="project" value="TreeGrafter"/>
</dbReference>
<evidence type="ECO:0000256" key="2">
    <source>
        <dbReference type="ARBA" id="ARBA00005797"/>
    </source>
</evidence>
<dbReference type="PANTHER" id="PTHR16079">
    <property type="entry name" value="UBIQUITIN LIGASE PROTEIN CHFR"/>
    <property type="match status" value="1"/>
</dbReference>
<evidence type="ECO:0000259" key="15">
    <source>
        <dbReference type="PROSITE" id="PS50006"/>
    </source>
</evidence>
<dbReference type="GO" id="GO:0004842">
    <property type="term" value="F:ubiquitin-protein transferase activity"/>
    <property type="evidence" value="ECO:0007669"/>
    <property type="project" value="TreeGrafter"/>
</dbReference>
<dbReference type="InterPro" id="IPR001841">
    <property type="entry name" value="Znf_RING"/>
</dbReference>
<proteinExistence type="inferred from homology"/>
<evidence type="ECO:0000256" key="6">
    <source>
        <dbReference type="ARBA" id="ARBA00022771"/>
    </source>
</evidence>
<dbReference type="InterPro" id="IPR017907">
    <property type="entry name" value="Znf_RING_CS"/>
</dbReference>
<keyword evidence="5" id="KW-0479">Metal-binding</keyword>
<dbReference type="GeneID" id="9049705"/>
<keyword evidence="6 13" id="KW-0863">Zinc-finger</keyword>
<dbReference type="GO" id="GO:0008270">
    <property type="term" value="F:zinc ion binding"/>
    <property type="evidence" value="ECO:0007669"/>
    <property type="project" value="UniProtKB-KW"/>
</dbReference>
<gene>
    <name evidence="17" type="ORF">Pmar_PMAR024486</name>
</gene>
<dbReference type="SMART" id="SM00184">
    <property type="entry name" value="RING"/>
    <property type="match status" value="1"/>
</dbReference>
<dbReference type="PROSITE" id="PS50006">
    <property type="entry name" value="FHA_DOMAIN"/>
    <property type="match status" value="1"/>
</dbReference>
<evidence type="ECO:0000256" key="4">
    <source>
        <dbReference type="ARBA" id="ARBA00022679"/>
    </source>
</evidence>
<dbReference type="InterPro" id="IPR013083">
    <property type="entry name" value="Znf_RING/FYVE/PHD"/>
</dbReference>
<evidence type="ECO:0000256" key="5">
    <source>
        <dbReference type="ARBA" id="ARBA00022723"/>
    </source>
</evidence>
<dbReference type="SUPFAM" id="SSF57850">
    <property type="entry name" value="RING/U-box"/>
    <property type="match status" value="1"/>
</dbReference>
<evidence type="ECO:0000256" key="14">
    <source>
        <dbReference type="SAM" id="MobiDB-lite"/>
    </source>
</evidence>
<evidence type="ECO:0000256" key="10">
    <source>
        <dbReference type="ARBA" id="ARBA00023306"/>
    </source>
</evidence>
<feature type="domain" description="RING-type" evidence="16">
    <location>
        <begin position="465"/>
        <end position="504"/>
    </location>
</feature>
<dbReference type="EMBL" id="GG685288">
    <property type="protein sequence ID" value="EER00009.1"/>
    <property type="molecule type" value="Genomic_DNA"/>
</dbReference>
<evidence type="ECO:0000256" key="11">
    <source>
        <dbReference type="ARBA" id="ARBA00029800"/>
    </source>
</evidence>
<name>C5LT41_PERM5</name>
<dbReference type="AlphaFoldDB" id="C5LT41"/>
<dbReference type="InParanoid" id="C5LT41"/>
<evidence type="ECO:0000259" key="16">
    <source>
        <dbReference type="PROSITE" id="PS50089"/>
    </source>
</evidence>
<keyword evidence="9" id="KW-0539">Nucleus</keyword>
<keyword evidence="7" id="KW-0833">Ubl conjugation pathway</keyword>
<evidence type="ECO:0000313" key="17">
    <source>
        <dbReference type="EMBL" id="EER00009.1"/>
    </source>
</evidence>
<dbReference type="GO" id="GO:0005634">
    <property type="term" value="C:nucleus"/>
    <property type="evidence" value="ECO:0007669"/>
    <property type="project" value="TreeGrafter"/>
</dbReference>
<feature type="compositionally biased region" description="Polar residues" evidence="14">
    <location>
        <begin position="425"/>
        <end position="441"/>
    </location>
</feature>
<keyword evidence="10" id="KW-0131">Cell cycle</keyword>
<feature type="region of interest" description="Disordered" evidence="14">
    <location>
        <begin position="273"/>
        <end position="296"/>
    </location>
</feature>
<dbReference type="Pfam" id="PF17979">
    <property type="entry name" value="zf-CRD"/>
    <property type="match status" value="1"/>
</dbReference>
<keyword evidence="18" id="KW-1185">Reference proteome</keyword>
<evidence type="ECO:0000256" key="8">
    <source>
        <dbReference type="ARBA" id="ARBA00022833"/>
    </source>
</evidence>
<comment type="subcellular location">
    <subcellularLocation>
        <location evidence="1">Nucleus</location>
        <location evidence="1">PML body</location>
    </subcellularLocation>
</comment>
<evidence type="ECO:0000256" key="12">
    <source>
        <dbReference type="ARBA" id="ARBA00031332"/>
    </source>
</evidence>
<dbReference type="Proteomes" id="UP000007800">
    <property type="component" value="Unassembled WGS sequence"/>
</dbReference>
<dbReference type="GO" id="GO:0006511">
    <property type="term" value="P:ubiquitin-dependent protein catabolic process"/>
    <property type="evidence" value="ECO:0007669"/>
    <property type="project" value="TreeGrafter"/>
</dbReference>
<evidence type="ECO:0000256" key="1">
    <source>
        <dbReference type="ARBA" id="ARBA00004322"/>
    </source>
</evidence>
<feature type="region of interest" description="Disordered" evidence="14">
    <location>
        <begin position="425"/>
        <end position="455"/>
    </location>
</feature>
<evidence type="ECO:0000256" key="13">
    <source>
        <dbReference type="PROSITE-ProRule" id="PRU00175"/>
    </source>
</evidence>
<dbReference type="InterPro" id="IPR000253">
    <property type="entry name" value="FHA_dom"/>
</dbReference>
<evidence type="ECO:0000256" key="3">
    <source>
        <dbReference type="ARBA" id="ARBA00017908"/>
    </source>
</evidence>
<dbReference type="Pfam" id="PF13923">
    <property type="entry name" value="zf-C3HC4_2"/>
    <property type="match status" value="1"/>
</dbReference>
<dbReference type="PROSITE" id="PS00518">
    <property type="entry name" value="ZF_RING_1"/>
    <property type="match status" value="1"/>
</dbReference>